<name>A0A109RGU6_9LACT</name>
<keyword evidence="2" id="KW-0805">Transcription regulation</keyword>
<dbReference type="RefSeq" id="WP_067979539.1">
    <property type="nucleotide sequence ID" value="NZ_CP014163.1"/>
</dbReference>
<reference evidence="7" key="2">
    <citation type="submission" date="2016-01" db="EMBL/GenBank/DDBJ databases">
        <title>Six Aerococcus type strain genome sequencing and assembly using PacBio and Illumina Hiseq.</title>
        <authorList>
            <person name="Carkaci D."/>
            <person name="Dargis R."/>
            <person name="Nielsen X.C."/>
            <person name="Skovgaard O."/>
            <person name="Fuursted K."/>
            <person name="Christensen J.J."/>
        </authorList>
    </citation>
    <scope>NUCLEOTIDE SEQUENCE [LARGE SCALE GENOMIC DNA]</scope>
    <source>
        <strain evidence="7">CCUG42038B</strain>
    </source>
</reference>
<protein>
    <submittedName>
        <fullName evidence="6">Transcriptional regulator</fullName>
    </submittedName>
</protein>
<evidence type="ECO:0000256" key="1">
    <source>
        <dbReference type="ARBA" id="ARBA00011738"/>
    </source>
</evidence>
<dbReference type="InterPro" id="IPR010078">
    <property type="entry name" value="PurR_Bsub"/>
</dbReference>
<reference evidence="6 7" key="1">
    <citation type="journal article" date="2016" name="Genome Announc.">
        <title>Complete Genome Sequences of Aerococcus christensenii CCUG 28831T, Aerococcus sanguinicola CCUG 43001T, Aerococcus urinae CCUG 36881T, Aerococcus urinaeequi CCUG 28094T, Aerococcus urinaehominis CCUG 42038 BT, and Aerococcus viridans CCUG 4311T.</title>
        <authorList>
            <person name="Carkaci D."/>
            <person name="Dargis R."/>
            <person name="Nielsen X.C."/>
            <person name="Skovgaard O."/>
            <person name="Fuursted K."/>
            <person name="Christensen J.J."/>
        </authorList>
    </citation>
    <scope>NUCLEOTIDE SEQUENCE [LARGE SCALE GENOMIC DNA]</scope>
    <source>
        <strain evidence="6 7">CCUG42038B</strain>
    </source>
</reference>
<dbReference type="InterPro" id="IPR029057">
    <property type="entry name" value="PRTase-like"/>
</dbReference>
<comment type="subunit">
    <text evidence="1">Homodimer.</text>
</comment>
<dbReference type="KEGG" id="auh:AWM75_05840"/>
<evidence type="ECO:0000313" key="6">
    <source>
        <dbReference type="EMBL" id="AMB99548.1"/>
    </source>
</evidence>
<gene>
    <name evidence="6" type="ORF">AWM75_05840</name>
</gene>
<dbReference type="InterPro" id="IPR015265">
    <property type="entry name" value="PuR_N"/>
</dbReference>
<dbReference type="Proteomes" id="UP000062260">
    <property type="component" value="Chromosome"/>
</dbReference>
<evidence type="ECO:0000313" key="7">
    <source>
        <dbReference type="Proteomes" id="UP000062260"/>
    </source>
</evidence>
<evidence type="ECO:0000256" key="3">
    <source>
        <dbReference type="ARBA" id="ARBA00023125"/>
    </source>
</evidence>
<organism evidence="6 7">
    <name type="scientific">Aerococcus urinaehominis</name>
    <dbReference type="NCBI Taxonomy" id="128944"/>
    <lineage>
        <taxon>Bacteria</taxon>
        <taxon>Bacillati</taxon>
        <taxon>Bacillota</taxon>
        <taxon>Bacilli</taxon>
        <taxon>Lactobacillales</taxon>
        <taxon>Aerococcaceae</taxon>
        <taxon>Aerococcus</taxon>
    </lineage>
</organism>
<dbReference type="Gene3D" id="1.10.10.10">
    <property type="entry name" value="Winged helix-like DNA-binding domain superfamily/Winged helix DNA-binding domain"/>
    <property type="match status" value="1"/>
</dbReference>
<dbReference type="GO" id="GO:0045892">
    <property type="term" value="P:negative regulation of DNA-templated transcription"/>
    <property type="evidence" value="ECO:0007669"/>
    <property type="project" value="InterPro"/>
</dbReference>
<dbReference type="Pfam" id="PF00156">
    <property type="entry name" value="Pribosyltran"/>
    <property type="match status" value="1"/>
</dbReference>
<keyword evidence="3" id="KW-0238">DNA-binding</keyword>
<dbReference type="InterPro" id="IPR050118">
    <property type="entry name" value="Pur/Pyrimidine_PRTase"/>
</dbReference>
<dbReference type="GO" id="GO:0003677">
    <property type="term" value="F:DNA binding"/>
    <property type="evidence" value="ECO:0007669"/>
    <property type="project" value="UniProtKB-KW"/>
</dbReference>
<dbReference type="SUPFAM" id="SSF46785">
    <property type="entry name" value="Winged helix' DNA-binding domain"/>
    <property type="match status" value="1"/>
</dbReference>
<evidence type="ECO:0000256" key="5">
    <source>
        <dbReference type="ARBA" id="ARBA00049656"/>
    </source>
</evidence>
<keyword evidence="4" id="KW-0804">Transcription</keyword>
<dbReference type="Gene3D" id="3.40.50.2020">
    <property type="match status" value="1"/>
</dbReference>
<dbReference type="PANTHER" id="PTHR43864:SF2">
    <property type="entry name" value="PUR OPERON REPRESSOR"/>
    <property type="match status" value="1"/>
</dbReference>
<dbReference type="NCBIfam" id="TIGR01743">
    <property type="entry name" value="purR_Bsub"/>
    <property type="match status" value="1"/>
</dbReference>
<evidence type="ECO:0000256" key="2">
    <source>
        <dbReference type="ARBA" id="ARBA00023015"/>
    </source>
</evidence>
<sequence>MTKIKRSHRLVDITQYLLSHPHQLISMTYFVDRFNTAKSSISEDVAIVKDQLQAAGVGIVETVSGVTGGVRFIPYLAKDQAKSEVLTIIDQLKTGDRILPGGYFYLTDILSHPKYLQTIGRVLATKYAHSGATAILTAATKGVPLAQVVSMYLGIPYVMARRDSKVTEGPTVSVNYVARTNGRVEKLEVTRSSLAEDSKVILIDDFLNSGGTIHGMLGILKEFNSQCVGVAVLCESYRREADLSFEFDSLIKLGQPNTETGELSLEFGSIFD</sequence>
<dbReference type="InterPro" id="IPR036388">
    <property type="entry name" value="WH-like_DNA-bd_sf"/>
</dbReference>
<dbReference type="STRING" id="128944.AWM75_05840"/>
<dbReference type="InterPro" id="IPR036390">
    <property type="entry name" value="WH_DNA-bd_sf"/>
</dbReference>
<accession>A0A109RGU6</accession>
<dbReference type="CDD" id="cd06223">
    <property type="entry name" value="PRTases_typeI"/>
    <property type="match status" value="1"/>
</dbReference>
<evidence type="ECO:0000256" key="4">
    <source>
        <dbReference type="ARBA" id="ARBA00023163"/>
    </source>
</evidence>
<dbReference type="PANTHER" id="PTHR43864">
    <property type="entry name" value="HYPOXANTHINE/GUANINE PHOSPHORIBOSYLTRANSFERASE"/>
    <property type="match status" value="1"/>
</dbReference>
<keyword evidence="7" id="KW-1185">Reference proteome</keyword>
<proteinExistence type="inferred from homology"/>
<comment type="similarity">
    <text evidence="5">Belongs to the purine/pyrimidine phosphoribosyltransferase family. PurR subfamily.</text>
</comment>
<dbReference type="EMBL" id="CP014163">
    <property type="protein sequence ID" value="AMB99548.1"/>
    <property type="molecule type" value="Genomic_DNA"/>
</dbReference>
<dbReference type="SUPFAM" id="SSF53271">
    <property type="entry name" value="PRTase-like"/>
    <property type="match status" value="1"/>
</dbReference>
<dbReference type="OrthoDB" id="4213751at2"/>
<dbReference type="Pfam" id="PF09182">
    <property type="entry name" value="PuR_N"/>
    <property type="match status" value="1"/>
</dbReference>
<dbReference type="InterPro" id="IPR000836">
    <property type="entry name" value="PRTase_dom"/>
</dbReference>
<dbReference type="AlphaFoldDB" id="A0A109RGU6"/>
<dbReference type="GO" id="GO:0045982">
    <property type="term" value="P:negative regulation of purine nucleobase metabolic process"/>
    <property type="evidence" value="ECO:0007669"/>
    <property type="project" value="InterPro"/>
</dbReference>